<comment type="catalytic activity">
    <reaction evidence="7">
        <text>L-threonyl-[protein] + ATP = O-phospho-L-threonyl-[protein] + ADP + H(+)</text>
        <dbReference type="Rhea" id="RHEA:46608"/>
        <dbReference type="Rhea" id="RHEA-COMP:11060"/>
        <dbReference type="Rhea" id="RHEA-COMP:11605"/>
        <dbReference type="ChEBI" id="CHEBI:15378"/>
        <dbReference type="ChEBI" id="CHEBI:30013"/>
        <dbReference type="ChEBI" id="CHEBI:30616"/>
        <dbReference type="ChEBI" id="CHEBI:61977"/>
        <dbReference type="ChEBI" id="CHEBI:456216"/>
        <dbReference type="EC" id="2.7.11.1"/>
    </reaction>
</comment>
<feature type="compositionally biased region" description="Low complexity" evidence="10">
    <location>
        <begin position="136"/>
        <end position="161"/>
    </location>
</feature>
<sequence length="961" mass="104784">MNEHLARDPSQAGDSSPGPENTLEVVSGGCHPAPSKSSSALSAKLRRQKAKVVTALKSLTNSSSEQLVAVEQPSPSPGEHETKSTLIYGIHKMSNAIFRPPLEPTVVRRTSPKSRPLLKETFQEAGTWPDPGSGPGPTHTTTSNTSSSKTSGSNTNSAKTTQKTSADSTFKTQDPNTSTPIPAPTPTPSIATAERAAAAKVFLETHFGKLLGPGPSPRQMRQQMLETELFNRNRVGGAGAGAAGGGGGGGGGNGLGLGGGGAAAARARFWRRESEYLREMRVVKAGGLGLVKIGLGAAGGAGLLTCRGYQTVSVLGKGSFGVVRLVRGRAGRVYAMKVIRKSKMLRTSQEGHLRAERDILVASEGSRWIVPLVASFQDLANLYLVMEYMPGGDFLSLLIRENVLHESVARFYVAEIVLCVEAAHSLKCIHRDIKPDNFLVSASGHLKISDFGLAFDGHWSHDATYYNSHRRDPEAKKRSSGITAAIARHDRKMGHDGEPLLAWRNRCGIRHAARSVVGTSQYMAPEVIEGRRYDARCDWWSVGVILFECIYGHTPFLSEDGRHQTKDNILRHHETFGFPPRPTVSRRCQHLMLSLIADKEYRLCSERYRMKDLITSSSSSSSSGAGCKIRDFAGRYVFPYDAEDIKAHKWFRHIPWERLHELEPPLVPKLRSVDDTHYFEDGGSVSDGSESAAADDDAQANDANDGAAERGPNILFSPPASIPGWTAAAYYPPPVAHAHPYPDHVDAAGYLQSYNPSDTNCCYSPPPPTTITAGATPLQFLPSLESAASPAHFQPTPLNAHHEEQLAFLRPLRYALQSLALTVLATPPPPPAHMDGVDTKLRVLEAYLAQMTLADTTEAERSYLRGFVRRFGGGEGHGQKERRRPRDKLLRDGRTRAVAMEVRRRTAFLGYEWTRMRGGEEEDGDGGDQRRQQQEQRGGFQAWGDDVAVVRAMYNGPWSLR</sequence>
<dbReference type="EMBL" id="JAUEPN010000001">
    <property type="protein sequence ID" value="KAK3300004.1"/>
    <property type="molecule type" value="Genomic_DNA"/>
</dbReference>
<evidence type="ECO:0000313" key="14">
    <source>
        <dbReference type="Proteomes" id="UP001278766"/>
    </source>
</evidence>
<dbReference type="PANTHER" id="PTHR24356">
    <property type="entry name" value="SERINE/THREONINE-PROTEIN KINASE"/>
    <property type="match status" value="1"/>
</dbReference>
<feature type="region of interest" description="Disordered" evidence="10">
    <location>
        <begin position="916"/>
        <end position="940"/>
    </location>
</feature>
<feature type="compositionally biased region" description="Low complexity" evidence="10">
    <location>
        <begin position="32"/>
        <end position="43"/>
    </location>
</feature>
<comment type="caution">
    <text evidence="13">The sequence shown here is derived from an EMBL/GenBank/DDBJ whole genome shotgun (WGS) entry which is preliminary data.</text>
</comment>
<dbReference type="Pfam" id="PF00069">
    <property type="entry name" value="Pkinase"/>
    <property type="match status" value="2"/>
</dbReference>
<evidence type="ECO:0000256" key="5">
    <source>
        <dbReference type="ARBA" id="ARBA00022777"/>
    </source>
</evidence>
<gene>
    <name evidence="13" type="ORF">B0H64DRAFT_448017</name>
</gene>
<feature type="region of interest" description="Disordered" evidence="10">
    <location>
        <begin position="678"/>
        <end position="713"/>
    </location>
</feature>
<dbReference type="EC" id="2.7.11.1" evidence="1"/>
<feature type="region of interest" description="Disordered" evidence="10">
    <location>
        <begin position="61"/>
        <end position="85"/>
    </location>
</feature>
<dbReference type="PROSITE" id="PS00108">
    <property type="entry name" value="PROTEIN_KINASE_ST"/>
    <property type="match status" value="1"/>
</dbReference>
<keyword evidence="2" id="KW-0723">Serine/threonine-protein kinase</keyword>
<keyword evidence="6 9" id="KW-0067">ATP-binding</keyword>
<evidence type="ECO:0000256" key="3">
    <source>
        <dbReference type="ARBA" id="ARBA00022679"/>
    </source>
</evidence>
<evidence type="ECO:0000256" key="4">
    <source>
        <dbReference type="ARBA" id="ARBA00022741"/>
    </source>
</evidence>
<dbReference type="InterPro" id="IPR050236">
    <property type="entry name" value="Ser_Thr_kinase_AGC"/>
</dbReference>
<feature type="domain" description="Protein kinase" evidence="11">
    <location>
        <begin position="309"/>
        <end position="614"/>
    </location>
</feature>
<dbReference type="InterPro" id="IPR000719">
    <property type="entry name" value="Prot_kinase_dom"/>
</dbReference>
<dbReference type="PANTHER" id="PTHR24356:SF400">
    <property type="entry name" value="SERINE_THREONINE-PROTEIN KINASE CBK1"/>
    <property type="match status" value="1"/>
</dbReference>
<proteinExistence type="predicted"/>
<dbReference type="PROSITE" id="PS00107">
    <property type="entry name" value="PROTEIN_KINASE_ATP"/>
    <property type="match status" value="1"/>
</dbReference>
<reference evidence="13" key="2">
    <citation type="submission" date="2023-06" db="EMBL/GenBank/DDBJ databases">
        <authorList>
            <consortium name="Lawrence Berkeley National Laboratory"/>
            <person name="Haridas S."/>
            <person name="Hensen N."/>
            <person name="Bonometti L."/>
            <person name="Westerberg I."/>
            <person name="Brannstrom I.O."/>
            <person name="Guillou S."/>
            <person name="Cros-Aarteil S."/>
            <person name="Calhoun S."/>
            <person name="Kuo A."/>
            <person name="Mondo S."/>
            <person name="Pangilinan J."/>
            <person name="Riley R."/>
            <person name="Labutti K."/>
            <person name="Andreopoulos B."/>
            <person name="Lipzen A."/>
            <person name="Chen C."/>
            <person name="Yanf M."/>
            <person name="Daum C."/>
            <person name="Ng V."/>
            <person name="Clum A."/>
            <person name="Steindorff A."/>
            <person name="Ohm R."/>
            <person name="Martin F."/>
            <person name="Silar P."/>
            <person name="Natvig D."/>
            <person name="Lalanne C."/>
            <person name="Gautier V."/>
            <person name="Ament-Velasquez S.L."/>
            <person name="Kruys A."/>
            <person name="Hutchinson M.I."/>
            <person name="Powell A.J."/>
            <person name="Barry K."/>
            <person name="Miller A.N."/>
            <person name="Grigoriev I.V."/>
            <person name="Debuchy R."/>
            <person name="Gladieux P."/>
            <person name="Thoren M.H."/>
            <person name="Johannesson H."/>
        </authorList>
    </citation>
    <scope>NUCLEOTIDE SEQUENCE</scope>
    <source>
        <strain evidence="13">CBS 168.71</strain>
    </source>
</reference>
<keyword evidence="14" id="KW-1185">Reference proteome</keyword>
<dbReference type="GO" id="GO:0005524">
    <property type="term" value="F:ATP binding"/>
    <property type="evidence" value="ECO:0007669"/>
    <property type="project" value="UniProtKB-UniRule"/>
</dbReference>
<evidence type="ECO:0000256" key="8">
    <source>
        <dbReference type="ARBA" id="ARBA00048679"/>
    </source>
</evidence>
<evidence type="ECO:0000256" key="10">
    <source>
        <dbReference type="SAM" id="MobiDB-lite"/>
    </source>
</evidence>
<dbReference type="InterPro" id="IPR017441">
    <property type="entry name" value="Protein_kinase_ATP_BS"/>
</dbReference>
<feature type="compositionally biased region" description="Low complexity" evidence="10">
    <location>
        <begin position="681"/>
        <end position="692"/>
    </location>
</feature>
<accession>A0AAE0LX70</accession>
<evidence type="ECO:0000256" key="9">
    <source>
        <dbReference type="PROSITE-ProRule" id="PRU10141"/>
    </source>
</evidence>
<organism evidence="13 14">
    <name type="scientific">Chaetomium fimeti</name>
    <dbReference type="NCBI Taxonomy" id="1854472"/>
    <lineage>
        <taxon>Eukaryota</taxon>
        <taxon>Fungi</taxon>
        <taxon>Dikarya</taxon>
        <taxon>Ascomycota</taxon>
        <taxon>Pezizomycotina</taxon>
        <taxon>Sordariomycetes</taxon>
        <taxon>Sordariomycetidae</taxon>
        <taxon>Sordariales</taxon>
        <taxon>Chaetomiaceae</taxon>
        <taxon>Chaetomium</taxon>
    </lineage>
</organism>
<comment type="catalytic activity">
    <reaction evidence="8">
        <text>L-seryl-[protein] + ATP = O-phospho-L-seryl-[protein] + ADP + H(+)</text>
        <dbReference type="Rhea" id="RHEA:17989"/>
        <dbReference type="Rhea" id="RHEA-COMP:9863"/>
        <dbReference type="Rhea" id="RHEA-COMP:11604"/>
        <dbReference type="ChEBI" id="CHEBI:15378"/>
        <dbReference type="ChEBI" id="CHEBI:29999"/>
        <dbReference type="ChEBI" id="CHEBI:30616"/>
        <dbReference type="ChEBI" id="CHEBI:83421"/>
        <dbReference type="ChEBI" id="CHEBI:456216"/>
        <dbReference type="EC" id="2.7.11.1"/>
    </reaction>
</comment>
<keyword evidence="5 13" id="KW-0418">Kinase</keyword>
<feature type="domain" description="AGC-kinase C-terminal" evidence="12">
    <location>
        <begin position="652"/>
        <end position="719"/>
    </location>
</feature>
<dbReference type="InterPro" id="IPR008271">
    <property type="entry name" value="Ser/Thr_kinase_AS"/>
</dbReference>
<dbReference type="PROSITE" id="PS51285">
    <property type="entry name" value="AGC_KINASE_CTER"/>
    <property type="match status" value="1"/>
</dbReference>
<reference evidence="13" key="1">
    <citation type="journal article" date="2023" name="Mol. Phylogenet. Evol.">
        <title>Genome-scale phylogeny and comparative genomics of the fungal order Sordariales.</title>
        <authorList>
            <person name="Hensen N."/>
            <person name="Bonometti L."/>
            <person name="Westerberg I."/>
            <person name="Brannstrom I.O."/>
            <person name="Guillou S."/>
            <person name="Cros-Aarteil S."/>
            <person name="Calhoun S."/>
            <person name="Haridas S."/>
            <person name="Kuo A."/>
            <person name="Mondo S."/>
            <person name="Pangilinan J."/>
            <person name="Riley R."/>
            <person name="LaButti K."/>
            <person name="Andreopoulos B."/>
            <person name="Lipzen A."/>
            <person name="Chen C."/>
            <person name="Yan M."/>
            <person name="Daum C."/>
            <person name="Ng V."/>
            <person name="Clum A."/>
            <person name="Steindorff A."/>
            <person name="Ohm R.A."/>
            <person name="Martin F."/>
            <person name="Silar P."/>
            <person name="Natvig D.O."/>
            <person name="Lalanne C."/>
            <person name="Gautier V."/>
            <person name="Ament-Velasquez S.L."/>
            <person name="Kruys A."/>
            <person name="Hutchinson M.I."/>
            <person name="Powell A.J."/>
            <person name="Barry K."/>
            <person name="Miller A.N."/>
            <person name="Grigoriev I.V."/>
            <person name="Debuchy R."/>
            <person name="Gladieux P."/>
            <person name="Hiltunen Thoren M."/>
            <person name="Johannesson H."/>
        </authorList>
    </citation>
    <scope>NUCLEOTIDE SEQUENCE</scope>
    <source>
        <strain evidence="13">CBS 168.71</strain>
    </source>
</reference>
<dbReference type="GO" id="GO:0004674">
    <property type="term" value="F:protein serine/threonine kinase activity"/>
    <property type="evidence" value="ECO:0007669"/>
    <property type="project" value="UniProtKB-KW"/>
</dbReference>
<dbReference type="InterPro" id="IPR000961">
    <property type="entry name" value="AGC-kinase_C"/>
</dbReference>
<feature type="compositionally biased region" description="Polar residues" evidence="10">
    <location>
        <begin position="162"/>
        <end position="176"/>
    </location>
</feature>
<keyword evidence="3" id="KW-0808">Transferase</keyword>
<dbReference type="RefSeq" id="XP_062663518.1">
    <property type="nucleotide sequence ID" value="XM_062807035.1"/>
</dbReference>
<dbReference type="GO" id="GO:0035556">
    <property type="term" value="P:intracellular signal transduction"/>
    <property type="evidence" value="ECO:0007669"/>
    <property type="project" value="TreeGrafter"/>
</dbReference>
<dbReference type="Proteomes" id="UP001278766">
    <property type="component" value="Unassembled WGS sequence"/>
</dbReference>
<evidence type="ECO:0000256" key="1">
    <source>
        <dbReference type="ARBA" id="ARBA00012513"/>
    </source>
</evidence>
<dbReference type="GeneID" id="87843983"/>
<evidence type="ECO:0000259" key="11">
    <source>
        <dbReference type="PROSITE" id="PS50011"/>
    </source>
</evidence>
<dbReference type="Gene3D" id="1.10.510.10">
    <property type="entry name" value="Transferase(Phosphotransferase) domain 1"/>
    <property type="match status" value="1"/>
</dbReference>
<evidence type="ECO:0000313" key="13">
    <source>
        <dbReference type="EMBL" id="KAK3300004.1"/>
    </source>
</evidence>
<feature type="region of interest" description="Disordered" evidence="10">
    <location>
        <begin position="122"/>
        <end position="189"/>
    </location>
</feature>
<evidence type="ECO:0000259" key="12">
    <source>
        <dbReference type="PROSITE" id="PS51285"/>
    </source>
</evidence>
<name>A0AAE0LX70_9PEZI</name>
<protein>
    <recommendedName>
        <fullName evidence="1">non-specific serine/threonine protein kinase</fullName>
        <ecNumber evidence="1">2.7.11.1</ecNumber>
    </recommendedName>
</protein>
<dbReference type="AlphaFoldDB" id="A0AAE0LX70"/>
<evidence type="ECO:0000256" key="6">
    <source>
        <dbReference type="ARBA" id="ARBA00022840"/>
    </source>
</evidence>
<keyword evidence="4 9" id="KW-0547">Nucleotide-binding</keyword>
<dbReference type="SMART" id="SM00220">
    <property type="entry name" value="S_TKc"/>
    <property type="match status" value="1"/>
</dbReference>
<feature type="binding site" evidence="9">
    <location>
        <position position="341"/>
    </location>
    <ligand>
        <name>ATP</name>
        <dbReference type="ChEBI" id="CHEBI:30616"/>
    </ligand>
</feature>
<evidence type="ECO:0000256" key="2">
    <source>
        <dbReference type="ARBA" id="ARBA00022527"/>
    </source>
</evidence>
<dbReference type="Gene3D" id="3.30.200.20">
    <property type="entry name" value="Phosphorylase Kinase, domain 1"/>
    <property type="match status" value="1"/>
</dbReference>
<feature type="region of interest" description="Disordered" evidence="10">
    <location>
        <begin position="1"/>
        <end position="43"/>
    </location>
</feature>
<evidence type="ECO:0000256" key="7">
    <source>
        <dbReference type="ARBA" id="ARBA00047899"/>
    </source>
</evidence>
<dbReference type="SUPFAM" id="SSF56112">
    <property type="entry name" value="Protein kinase-like (PK-like)"/>
    <property type="match status" value="1"/>
</dbReference>
<dbReference type="PROSITE" id="PS50011">
    <property type="entry name" value="PROTEIN_KINASE_DOM"/>
    <property type="match status" value="1"/>
</dbReference>
<dbReference type="InterPro" id="IPR011009">
    <property type="entry name" value="Kinase-like_dom_sf"/>
</dbReference>